<proteinExistence type="predicted"/>
<feature type="domain" description="Filamentous haemagglutinin FhaB/tRNA nuclease CdiA-like TPS" evidence="5">
    <location>
        <begin position="50"/>
        <end position="164"/>
    </location>
</feature>
<dbReference type="PANTHER" id="PTHR12338">
    <property type="entry name" value="AUTOTRANSPORTER"/>
    <property type="match status" value="1"/>
</dbReference>
<dbReference type="Pfam" id="PF07581">
    <property type="entry name" value="Glug"/>
    <property type="match status" value="1"/>
</dbReference>
<organism evidence="6 7">
    <name type="scientific">Burkholderia cepacia</name>
    <name type="common">Pseudomonas cepacia</name>
    <dbReference type="NCBI Taxonomy" id="292"/>
    <lineage>
        <taxon>Bacteria</taxon>
        <taxon>Pseudomonadati</taxon>
        <taxon>Pseudomonadota</taxon>
        <taxon>Betaproteobacteria</taxon>
        <taxon>Burkholderiales</taxon>
        <taxon>Burkholderiaceae</taxon>
        <taxon>Burkholderia</taxon>
        <taxon>Burkholderia cepacia complex</taxon>
    </lineage>
</organism>
<dbReference type="InterPro" id="IPR024973">
    <property type="entry name" value="ESPR"/>
</dbReference>
<dbReference type="EMBL" id="JPGD01000006">
    <property type="protein sequence ID" value="KGB93513.1"/>
    <property type="molecule type" value="Genomic_DNA"/>
</dbReference>
<dbReference type="SUPFAM" id="SSF51126">
    <property type="entry name" value="Pectin lyase-like"/>
    <property type="match status" value="1"/>
</dbReference>
<dbReference type="Gene3D" id="2.160.20.110">
    <property type="match status" value="3"/>
</dbReference>
<dbReference type="InterPro" id="IPR011050">
    <property type="entry name" value="Pectin_lyase_fold/virulence"/>
</dbReference>
<evidence type="ECO:0000256" key="3">
    <source>
        <dbReference type="ARBA" id="ARBA00022729"/>
    </source>
</evidence>
<dbReference type="InterPro" id="IPR012334">
    <property type="entry name" value="Pectin_lyas_fold"/>
</dbReference>
<dbReference type="Pfam" id="PF05860">
    <property type="entry name" value="TPS"/>
    <property type="match status" value="1"/>
</dbReference>
<dbReference type="InterPro" id="IPR008638">
    <property type="entry name" value="FhaB/CdiA-like_TPS"/>
</dbReference>
<dbReference type="SMART" id="SM00912">
    <property type="entry name" value="Haemagg_act"/>
    <property type="match status" value="1"/>
</dbReference>
<evidence type="ECO:0000256" key="1">
    <source>
        <dbReference type="ARBA" id="ARBA00004613"/>
    </source>
</evidence>
<dbReference type="AlphaFoldDB" id="A0AA88Z292"/>
<dbReference type="Proteomes" id="UP000029575">
    <property type="component" value="Unassembled WGS sequence"/>
</dbReference>
<comment type="subcellular location">
    <subcellularLocation>
        <location evidence="1">Secreted</location>
    </subcellularLocation>
</comment>
<sequence>MNKTYALVWNHAQGCWSAVGETARRRGKSGGGKLVAAAAVSLLGLAAVPAHALPTGQAVVAGHADIATSADGKTMSINQHSDKLITNWQDFGVAGGERVSFHQPGSSSIALNRVIGNRGSQIDGRIDANGKVFLVNPNGVMFGAGSQVNVGSLVASTQNLSDADFLAGNYRFAGTSAASVANAGHITAADGGSVALLGARVSNTGVIQAKMGRIALGAGNAFKVNFDGSDLLSVQVEGGAVDAQASNGGLLKADGGEVLMTARAAGNLLNAAVNNTGTIEARGLSSHGGRITLDGGTVLAGGTLDASATAGNGGEVATRGADVRIADDAKVDTRGANGRSGTWKIDTANARVADDANATIGAATLSRNLDTAHVALTGAAGDLSVEGPVNWSGDHTLSLASQRGGVKLQRALSAHGSRAGLEVNAAKRIDIAGPLALTGANAALALNSGNGHVLNDNATVTLSGANASFSANGQAYRVIHDVDQLRAVDTNLNGRYVLGNAIKGSGAFRSIGGDAAFTGTFDGLGNTISGLSVYNDGPFVGLFAGNFGTIANLTLDSVSARGTANYGIGPVMVGSLVGANIQGTLSNVHARNVVVTSGGSAANIAGGLVGTNLSGTIDRASVSGRVEGNRYTTALGGLVGENITSPDSRLGTATIARSRADASVSIQAAGTSPDNGQNGFGGLVGFNSGDIRDSSSHGAVSVATVGATVGGLVGRNTGTVGGSDADGRVIAGAASAAGALVGVNAGAIAASHAGGGVAGGARSTVGGLVGINTAVGTIDKSNATGTVAVAGNDATAGGLVGRNDGRVSGSSASGAVSVLGNSDAGGLTGRNTGTVESSHAQGTVSAGAGSNAGGLVGFNGGDIRDSSSSSVVSVASADAAVGGLVGRNQGRVLGSETSGRVTAGTASVAGALVGLNSGAIAASRASGDVVGGTRSTVGGLVGINAADGTIDKSNATGTVAVAGNDAAAGGLVGINVGRVDHGNASGKVSVLADSDAGGLIGRNVGTVASSHAQGAVSAGADSNAGGLVGNHARGSIVLSDASGSVNGGARAKVGGLVGINGGTIDRSSSSGTVSGGLNATLGGIVGMDFGTTQASSTTSRIAYTQGYGQRYGGLAGFAMTSMTGNTASGDAARVPLVGGQFVFF</sequence>
<dbReference type="InterPro" id="IPR011493">
    <property type="entry name" value="GLUG"/>
</dbReference>
<reference evidence="6 7" key="1">
    <citation type="submission" date="2014-06" db="EMBL/GenBank/DDBJ databases">
        <authorList>
            <person name="Bishop-Lilly K.A."/>
            <person name="Broomall S.M."/>
            <person name="Chain P.S."/>
            <person name="Chertkov O."/>
            <person name="Coyne S.R."/>
            <person name="Daligault H.E."/>
            <person name="Davenport K.W."/>
            <person name="Erkkila T."/>
            <person name="Frey K.G."/>
            <person name="Gibbons H.S."/>
            <person name="Gu W."/>
            <person name="Jaissle J."/>
            <person name="Johnson S.L."/>
            <person name="Koroleva G.I."/>
            <person name="Ladner J.T."/>
            <person name="Lo C.-C."/>
            <person name="Minogue T.D."/>
            <person name="Munk C."/>
            <person name="Palacios G.F."/>
            <person name="Redden C.L."/>
            <person name="Rosenzweig C.N."/>
            <person name="Scholz M.B."/>
            <person name="Teshima H."/>
            <person name="Xu Y."/>
        </authorList>
    </citation>
    <scope>NUCLEOTIDE SEQUENCE [LARGE SCALE GENOMIC DNA]</scope>
    <source>
        <strain evidence="6 7">DWS 37UF10B-2</strain>
    </source>
</reference>
<keyword evidence="3" id="KW-0732">Signal</keyword>
<evidence type="ECO:0000313" key="6">
    <source>
        <dbReference type="EMBL" id="KGB93513.1"/>
    </source>
</evidence>
<gene>
    <name evidence="6" type="ORF">DM43_180</name>
</gene>
<evidence type="ECO:0000313" key="7">
    <source>
        <dbReference type="Proteomes" id="UP000029575"/>
    </source>
</evidence>
<dbReference type="GO" id="GO:0005576">
    <property type="term" value="C:extracellular region"/>
    <property type="evidence" value="ECO:0007669"/>
    <property type="project" value="UniProtKB-SubCell"/>
</dbReference>
<dbReference type="InterPro" id="IPR050909">
    <property type="entry name" value="Bact_Autotransporter_VF"/>
</dbReference>
<dbReference type="PANTHER" id="PTHR12338:SF8">
    <property type="entry name" value="HEME_HEMOPEXIN-BINDING PROTEIN"/>
    <property type="match status" value="1"/>
</dbReference>
<keyword evidence="2" id="KW-0964">Secreted</keyword>
<dbReference type="Pfam" id="PF13018">
    <property type="entry name" value="ESPR"/>
    <property type="match status" value="1"/>
</dbReference>
<feature type="compositionally biased region" description="Polar residues" evidence="4">
    <location>
        <begin position="829"/>
        <end position="844"/>
    </location>
</feature>
<evidence type="ECO:0000259" key="5">
    <source>
        <dbReference type="SMART" id="SM00912"/>
    </source>
</evidence>
<dbReference type="RefSeq" id="WP_034204254.1">
    <property type="nucleotide sequence ID" value="NZ_KN150853.1"/>
</dbReference>
<dbReference type="NCBIfam" id="TIGR01901">
    <property type="entry name" value="adhes_NPXG"/>
    <property type="match status" value="1"/>
</dbReference>
<comment type="caution">
    <text evidence="6">The sequence shown here is derived from an EMBL/GenBank/DDBJ whole genome shotgun (WGS) entry which is preliminary data.</text>
</comment>
<evidence type="ECO:0000256" key="4">
    <source>
        <dbReference type="SAM" id="MobiDB-lite"/>
    </source>
</evidence>
<evidence type="ECO:0000256" key="2">
    <source>
        <dbReference type="ARBA" id="ARBA00022525"/>
    </source>
</evidence>
<accession>A0AA88Z292</accession>
<name>A0AA88Z292_BURCE</name>
<dbReference type="Gene3D" id="2.160.20.10">
    <property type="entry name" value="Single-stranded right-handed beta-helix, Pectin lyase-like"/>
    <property type="match status" value="1"/>
</dbReference>
<protein>
    <recommendedName>
        <fullName evidence="5">Filamentous haemagglutinin FhaB/tRNA nuclease CdiA-like TPS domain-containing protein</fullName>
    </recommendedName>
</protein>
<feature type="region of interest" description="Disordered" evidence="4">
    <location>
        <begin position="823"/>
        <end position="846"/>
    </location>
</feature>